<name>A0ABV1MRV7_9BACI</name>
<keyword evidence="2" id="KW-1185">Reference proteome</keyword>
<sequence>MAGFVALGNDLYIGTYKSAVKNGVENGQWVVLDHKVKTGTLADATTGDKEVYFVVNEVDTVDEQSIDTVDYKVKEGEYLRLKKPQVGEILVATKFNGTLAEGDEVAVGAGGNVEAIGSRTPITKLVVKEKTNEYGEETLRLLVL</sequence>
<evidence type="ECO:0000313" key="2">
    <source>
        <dbReference type="Proteomes" id="UP001478862"/>
    </source>
</evidence>
<reference evidence="1 2" key="1">
    <citation type="submission" date="2024-06" db="EMBL/GenBank/DDBJ databases">
        <title>Lysinibacillus zambalefons sp. nov., a Novel Firmicute Isolated from the Poon Bato Zambales Hyperalkaline Spring.</title>
        <authorList>
            <person name="Aja J.A."/>
            <person name="Lazaro J.E.H."/>
            <person name="Llorin L.D."/>
            <person name="Lim K.R."/>
            <person name="Teodosio J."/>
            <person name="Dalisay D.S."/>
        </authorList>
    </citation>
    <scope>NUCLEOTIDE SEQUENCE [LARGE SCALE GENOMIC DNA]</scope>
    <source>
        <strain evidence="1 2">M3</strain>
    </source>
</reference>
<evidence type="ECO:0000313" key="1">
    <source>
        <dbReference type="EMBL" id="MEQ6355247.1"/>
    </source>
</evidence>
<proteinExistence type="predicted"/>
<dbReference type="EMBL" id="JBEGDG010000007">
    <property type="protein sequence ID" value="MEQ6355247.1"/>
    <property type="molecule type" value="Genomic_DNA"/>
</dbReference>
<protein>
    <submittedName>
        <fullName evidence="1">Uncharacterized protein</fullName>
    </submittedName>
</protein>
<organism evidence="1 2">
    <name type="scientific">Lysinibacillus zambalensis</name>
    <dbReference type="NCBI Taxonomy" id="3160866"/>
    <lineage>
        <taxon>Bacteria</taxon>
        <taxon>Bacillati</taxon>
        <taxon>Bacillota</taxon>
        <taxon>Bacilli</taxon>
        <taxon>Bacillales</taxon>
        <taxon>Bacillaceae</taxon>
        <taxon>Lysinibacillus</taxon>
    </lineage>
</organism>
<accession>A0ABV1MRV7</accession>
<dbReference type="Proteomes" id="UP001478862">
    <property type="component" value="Unassembled WGS sequence"/>
</dbReference>
<gene>
    <name evidence="1" type="ORF">ABNX05_11515</name>
</gene>
<dbReference type="RefSeq" id="WP_349659876.1">
    <property type="nucleotide sequence ID" value="NZ_JBEGDG010000007.1"/>
</dbReference>
<comment type="caution">
    <text evidence="1">The sequence shown here is derived from an EMBL/GenBank/DDBJ whole genome shotgun (WGS) entry which is preliminary data.</text>
</comment>